<organism evidence="2 3">
    <name type="scientific">Solanum verrucosum</name>
    <dbReference type="NCBI Taxonomy" id="315347"/>
    <lineage>
        <taxon>Eukaryota</taxon>
        <taxon>Viridiplantae</taxon>
        <taxon>Streptophyta</taxon>
        <taxon>Embryophyta</taxon>
        <taxon>Tracheophyta</taxon>
        <taxon>Spermatophyta</taxon>
        <taxon>Magnoliopsida</taxon>
        <taxon>eudicotyledons</taxon>
        <taxon>Gunneridae</taxon>
        <taxon>Pentapetalae</taxon>
        <taxon>asterids</taxon>
        <taxon>lamiids</taxon>
        <taxon>Solanales</taxon>
        <taxon>Solanaceae</taxon>
        <taxon>Solanoideae</taxon>
        <taxon>Solaneae</taxon>
        <taxon>Solanum</taxon>
    </lineage>
</organism>
<proteinExistence type="predicted"/>
<feature type="region of interest" description="Disordered" evidence="1">
    <location>
        <begin position="80"/>
        <end position="127"/>
    </location>
</feature>
<protein>
    <submittedName>
        <fullName evidence="2">Uncharacterized protein</fullName>
    </submittedName>
</protein>
<keyword evidence="3" id="KW-1185">Reference proteome</keyword>
<accession>A0AAF0UR92</accession>
<gene>
    <name evidence="2" type="ORF">MTR67_043169</name>
</gene>
<sequence length="127" mass="13993">MIWDSSGSMDKAMYHHLAHSDGCRQAKGSLGDQKLFSGHIQGVGSGCDKLVSRAQDSRVLGDSGGYEEQDEFVRVRAIPPTQQRRAQGTQSQGSVVITLNYTSSNSKRRRSLTSINPTKSWGRSHRE</sequence>
<name>A0AAF0UR92_SOLVR</name>
<feature type="compositionally biased region" description="Polar residues" evidence="1">
    <location>
        <begin position="80"/>
        <end position="105"/>
    </location>
</feature>
<dbReference type="Proteomes" id="UP001234989">
    <property type="component" value="Chromosome 10"/>
</dbReference>
<evidence type="ECO:0000256" key="1">
    <source>
        <dbReference type="SAM" id="MobiDB-lite"/>
    </source>
</evidence>
<evidence type="ECO:0000313" key="2">
    <source>
        <dbReference type="EMBL" id="WMV49784.1"/>
    </source>
</evidence>
<dbReference type="AlphaFoldDB" id="A0AAF0UR92"/>
<reference evidence="2" key="1">
    <citation type="submission" date="2023-08" db="EMBL/GenBank/DDBJ databases">
        <title>A de novo genome assembly of Solanum verrucosum Schlechtendal, a Mexican diploid species geographically isolated from the other diploid A-genome species in potato relatives.</title>
        <authorList>
            <person name="Hosaka K."/>
        </authorList>
    </citation>
    <scope>NUCLEOTIDE SEQUENCE</scope>
    <source>
        <tissue evidence="2">Young leaves</tissue>
    </source>
</reference>
<dbReference type="EMBL" id="CP133621">
    <property type="protein sequence ID" value="WMV49784.1"/>
    <property type="molecule type" value="Genomic_DNA"/>
</dbReference>
<evidence type="ECO:0000313" key="3">
    <source>
        <dbReference type="Proteomes" id="UP001234989"/>
    </source>
</evidence>
<feature type="compositionally biased region" description="Polar residues" evidence="1">
    <location>
        <begin position="112"/>
        <end position="121"/>
    </location>
</feature>